<protein>
    <submittedName>
        <fullName evidence="3">Uncharacterized protein</fullName>
    </submittedName>
</protein>
<gene>
    <name evidence="3" type="ORF">SNE40_015663</name>
</gene>
<accession>A0AAN8JHF2</accession>
<name>A0AAN8JHF2_PATCE</name>
<proteinExistence type="predicted"/>
<keyword evidence="4" id="KW-1185">Reference proteome</keyword>
<comment type="caution">
    <text evidence="3">The sequence shown here is derived from an EMBL/GenBank/DDBJ whole genome shotgun (WGS) entry which is preliminary data.</text>
</comment>
<sequence>MKFTMTPESSYTSKVEEWTEREMQLNRLHEEILAKRESLLRTSTNYFKQQNHTGRDRLNITNNATLRNKSLIEDIEELEDEIIAENDEGPAPKFLLLKNNYWSMVKGMLPLWEEAIGMKPSRQSSSVPSPKPRSTPKASRRIK</sequence>
<feature type="region of interest" description="Disordered" evidence="2">
    <location>
        <begin position="119"/>
        <end position="143"/>
    </location>
</feature>
<dbReference type="PANTHER" id="PTHR14286:SF2">
    <property type="entry name" value="CENTROSOMAL PROTEIN 15 KDA"/>
    <property type="match status" value="1"/>
</dbReference>
<dbReference type="Proteomes" id="UP001347796">
    <property type="component" value="Unassembled WGS sequence"/>
</dbReference>
<dbReference type="InterPro" id="IPR028006">
    <property type="entry name" value="CEP15-like"/>
</dbReference>
<feature type="coiled-coil region" evidence="1">
    <location>
        <begin position="61"/>
        <end position="88"/>
    </location>
</feature>
<evidence type="ECO:0000313" key="4">
    <source>
        <dbReference type="Proteomes" id="UP001347796"/>
    </source>
</evidence>
<evidence type="ECO:0000313" key="3">
    <source>
        <dbReference type="EMBL" id="KAK6177592.1"/>
    </source>
</evidence>
<evidence type="ECO:0000256" key="1">
    <source>
        <dbReference type="SAM" id="Coils"/>
    </source>
</evidence>
<dbReference type="Pfam" id="PF15134">
    <property type="entry name" value="CEP15-like"/>
    <property type="match status" value="1"/>
</dbReference>
<dbReference type="PANTHER" id="PTHR14286">
    <property type="entry name" value="GENE, 49355-RELATED"/>
    <property type="match status" value="1"/>
</dbReference>
<reference evidence="3 4" key="1">
    <citation type="submission" date="2024-01" db="EMBL/GenBank/DDBJ databases">
        <title>The genome of the rayed Mediterranean limpet Patella caerulea (Linnaeus, 1758).</title>
        <authorList>
            <person name="Anh-Thu Weber A."/>
            <person name="Halstead-Nussloch G."/>
        </authorList>
    </citation>
    <scope>NUCLEOTIDE SEQUENCE [LARGE SCALE GENOMIC DNA]</scope>
    <source>
        <strain evidence="3">AATW-2023a</strain>
        <tissue evidence="3">Whole specimen</tissue>
    </source>
</reference>
<dbReference type="EMBL" id="JAZGQO010000010">
    <property type="protein sequence ID" value="KAK6177592.1"/>
    <property type="molecule type" value="Genomic_DNA"/>
</dbReference>
<dbReference type="AlphaFoldDB" id="A0AAN8JHF2"/>
<evidence type="ECO:0000256" key="2">
    <source>
        <dbReference type="SAM" id="MobiDB-lite"/>
    </source>
</evidence>
<keyword evidence="1" id="KW-0175">Coiled coil</keyword>
<organism evidence="3 4">
    <name type="scientific">Patella caerulea</name>
    <name type="common">Rayed Mediterranean limpet</name>
    <dbReference type="NCBI Taxonomy" id="87958"/>
    <lineage>
        <taxon>Eukaryota</taxon>
        <taxon>Metazoa</taxon>
        <taxon>Spiralia</taxon>
        <taxon>Lophotrochozoa</taxon>
        <taxon>Mollusca</taxon>
        <taxon>Gastropoda</taxon>
        <taxon>Patellogastropoda</taxon>
        <taxon>Patelloidea</taxon>
        <taxon>Patellidae</taxon>
        <taxon>Patella</taxon>
    </lineage>
</organism>